<protein>
    <submittedName>
        <fullName evidence="1">(northern house mosquito) hypothetical protein</fullName>
    </submittedName>
</protein>
<accession>A0A8D8FGA9</accession>
<sequence length="121" mass="14007">MTHTFTFWAQPRYVIVNTLNTRTACRPSSPPPPMRKLGLSSPYKISFQNDLTLLNQISQIENENRFCDCFCALSARAGGTTPNSPSRCVCVEKYRWMLAGAKILFFFVERREMVFMRNVRM</sequence>
<proteinExistence type="predicted"/>
<name>A0A8D8FGA9_CULPI</name>
<dbReference type="EMBL" id="HBUE01068316">
    <property type="protein sequence ID" value="CAG6471597.1"/>
    <property type="molecule type" value="Transcribed_RNA"/>
</dbReference>
<organism evidence="1">
    <name type="scientific">Culex pipiens</name>
    <name type="common">House mosquito</name>
    <dbReference type="NCBI Taxonomy" id="7175"/>
    <lineage>
        <taxon>Eukaryota</taxon>
        <taxon>Metazoa</taxon>
        <taxon>Ecdysozoa</taxon>
        <taxon>Arthropoda</taxon>
        <taxon>Hexapoda</taxon>
        <taxon>Insecta</taxon>
        <taxon>Pterygota</taxon>
        <taxon>Neoptera</taxon>
        <taxon>Endopterygota</taxon>
        <taxon>Diptera</taxon>
        <taxon>Nematocera</taxon>
        <taxon>Culicoidea</taxon>
        <taxon>Culicidae</taxon>
        <taxon>Culicinae</taxon>
        <taxon>Culicini</taxon>
        <taxon>Culex</taxon>
        <taxon>Culex</taxon>
    </lineage>
</organism>
<dbReference type="AlphaFoldDB" id="A0A8D8FGA9"/>
<reference evidence="1" key="1">
    <citation type="submission" date="2021-05" db="EMBL/GenBank/DDBJ databases">
        <authorList>
            <person name="Alioto T."/>
            <person name="Alioto T."/>
            <person name="Gomez Garrido J."/>
        </authorList>
    </citation>
    <scope>NUCLEOTIDE SEQUENCE</scope>
</reference>
<evidence type="ECO:0000313" key="1">
    <source>
        <dbReference type="EMBL" id="CAG6471597.1"/>
    </source>
</evidence>